<evidence type="ECO:0000256" key="1">
    <source>
        <dbReference type="SAM" id="MobiDB-lite"/>
    </source>
</evidence>
<proteinExistence type="predicted"/>
<dbReference type="AlphaFoldDB" id="A0AAD6W8B4"/>
<sequence>MAWFDLASGRHSSLPQGFTSSGESRTLRIPRPGRVWGRVFCTQDPTGCPPRLLVVLVVGRVRWCVGVRVKCLLIRVYPYSTPNTCGPSLYQNDFRTIDLRKNCYGQVIVSPRILKRKAVLLLILQQKLGLFKSAAPN</sequence>
<evidence type="ECO:0000313" key="2">
    <source>
        <dbReference type="EMBL" id="KAJ7001449.1"/>
    </source>
</evidence>
<organism evidence="2 3">
    <name type="scientific">Populus alba x Populus x berolinensis</name>
    <dbReference type="NCBI Taxonomy" id="444605"/>
    <lineage>
        <taxon>Eukaryota</taxon>
        <taxon>Viridiplantae</taxon>
        <taxon>Streptophyta</taxon>
        <taxon>Embryophyta</taxon>
        <taxon>Tracheophyta</taxon>
        <taxon>Spermatophyta</taxon>
        <taxon>Magnoliopsida</taxon>
        <taxon>eudicotyledons</taxon>
        <taxon>Gunneridae</taxon>
        <taxon>Pentapetalae</taxon>
        <taxon>rosids</taxon>
        <taxon>fabids</taxon>
        <taxon>Malpighiales</taxon>
        <taxon>Salicaceae</taxon>
        <taxon>Saliceae</taxon>
        <taxon>Populus</taxon>
    </lineage>
</organism>
<feature type="compositionally biased region" description="Polar residues" evidence="1">
    <location>
        <begin position="10"/>
        <end position="24"/>
    </location>
</feature>
<dbReference type="Proteomes" id="UP001164929">
    <property type="component" value="Chromosome 4"/>
</dbReference>
<gene>
    <name evidence="2" type="ORF">NC653_011769</name>
</gene>
<dbReference type="EMBL" id="JAQIZT010000004">
    <property type="protein sequence ID" value="KAJ7001449.1"/>
    <property type="molecule type" value="Genomic_DNA"/>
</dbReference>
<name>A0AAD6W8B4_9ROSI</name>
<feature type="region of interest" description="Disordered" evidence="1">
    <location>
        <begin position="1"/>
        <end position="24"/>
    </location>
</feature>
<evidence type="ECO:0000313" key="3">
    <source>
        <dbReference type="Proteomes" id="UP001164929"/>
    </source>
</evidence>
<reference evidence="2 3" key="1">
    <citation type="journal article" date="2023" name="Mol. Ecol. Resour.">
        <title>Chromosome-level genome assembly of a triploid poplar Populus alba 'Berolinensis'.</title>
        <authorList>
            <person name="Chen S."/>
            <person name="Yu Y."/>
            <person name="Wang X."/>
            <person name="Wang S."/>
            <person name="Zhang T."/>
            <person name="Zhou Y."/>
            <person name="He R."/>
            <person name="Meng N."/>
            <person name="Wang Y."/>
            <person name="Liu W."/>
            <person name="Liu Z."/>
            <person name="Liu J."/>
            <person name="Guo Q."/>
            <person name="Huang H."/>
            <person name="Sederoff R.R."/>
            <person name="Wang G."/>
            <person name="Qu G."/>
            <person name="Chen S."/>
        </authorList>
    </citation>
    <scope>NUCLEOTIDE SEQUENCE [LARGE SCALE GENOMIC DNA]</scope>
    <source>
        <strain evidence="2">SC-2020</strain>
    </source>
</reference>
<keyword evidence="3" id="KW-1185">Reference proteome</keyword>
<protein>
    <submittedName>
        <fullName evidence="2">Uncharacterized protein</fullName>
    </submittedName>
</protein>
<comment type="caution">
    <text evidence="2">The sequence shown here is derived from an EMBL/GenBank/DDBJ whole genome shotgun (WGS) entry which is preliminary data.</text>
</comment>
<accession>A0AAD6W8B4</accession>